<name>A0A285B542_9ENTR</name>
<evidence type="ECO:0000313" key="1">
    <source>
        <dbReference type="EMBL" id="SNU36089.1"/>
    </source>
</evidence>
<reference evidence="2" key="1">
    <citation type="submission" date="2017-08" db="EMBL/GenBank/DDBJ databases">
        <authorList>
            <person name="Brisse S."/>
        </authorList>
    </citation>
    <scope>NUCLEOTIDE SEQUENCE [LARGE SCALE GENOMIC DNA]</scope>
    <source>
        <strain evidence="2">06D021</strain>
    </source>
</reference>
<dbReference type="EMBL" id="FZTC01000019">
    <property type="protein sequence ID" value="SNU36089.1"/>
    <property type="molecule type" value="Genomic_DNA"/>
</dbReference>
<evidence type="ECO:0000313" key="2">
    <source>
        <dbReference type="Proteomes" id="UP000220639"/>
    </source>
</evidence>
<protein>
    <submittedName>
        <fullName evidence="1">Uncharacterized protein</fullName>
    </submittedName>
</protein>
<gene>
    <name evidence="1" type="ORF">KOSB73_260813</name>
</gene>
<proteinExistence type="predicted"/>
<accession>A0A285B542</accession>
<organism evidence="1 2">
    <name type="scientific">Klebsiella grimontii</name>
    <dbReference type="NCBI Taxonomy" id="2058152"/>
    <lineage>
        <taxon>Bacteria</taxon>
        <taxon>Pseudomonadati</taxon>
        <taxon>Pseudomonadota</taxon>
        <taxon>Gammaproteobacteria</taxon>
        <taxon>Enterobacterales</taxon>
        <taxon>Enterobacteriaceae</taxon>
        <taxon>Klebsiella/Raoultella group</taxon>
        <taxon>Klebsiella</taxon>
    </lineage>
</organism>
<dbReference type="Proteomes" id="UP000220639">
    <property type="component" value="Unassembled WGS sequence"/>
</dbReference>
<sequence>MTHSVRDLSQSFDSNKINKLGRANKGIKLRRLRATKENSVTYLQIALADNKAFWYFPA</sequence>
<dbReference type="AlphaFoldDB" id="A0A285B542"/>